<name>A0A1H9P9Z4_9GAMM</name>
<feature type="transmembrane region" description="Helical" evidence="12">
    <location>
        <begin position="155"/>
        <end position="176"/>
    </location>
</feature>
<gene>
    <name evidence="12" type="primary">secF</name>
    <name evidence="15" type="ORF">SAMN04487855_1034</name>
    <name evidence="14" type="ORF">SAMN05216589_0590</name>
</gene>
<comment type="similarity">
    <text evidence="11">In the N-terminal section; belongs to the SecD/SecF family. SecD subfamily.</text>
</comment>
<comment type="similarity">
    <text evidence="12">Belongs to the SecD/SecF family. SecF subfamily.</text>
</comment>
<comment type="subunit">
    <text evidence="12">Forms a complex with SecD. Part of the essential Sec protein translocation apparatus which comprises SecA, SecYEG and auxiliary proteins SecDF-YajC and YidC.</text>
</comment>
<evidence type="ECO:0000256" key="1">
    <source>
        <dbReference type="ARBA" id="ARBA00004651"/>
    </source>
</evidence>
<dbReference type="InterPro" id="IPR022645">
    <property type="entry name" value="SecD/SecF_bac"/>
</dbReference>
<evidence type="ECO:0000256" key="10">
    <source>
        <dbReference type="ARBA" id="ARBA00060856"/>
    </source>
</evidence>
<keyword evidence="6 12" id="KW-1133">Transmembrane helix</keyword>
<dbReference type="InterPro" id="IPR022646">
    <property type="entry name" value="SecD/SecF_CS"/>
</dbReference>
<dbReference type="FunFam" id="1.20.1640.10:FF:000024">
    <property type="entry name" value="Multifunctional fusion protein"/>
    <property type="match status" value="1"/>
</dbReference>
<dbReference type="InterPro" id="IPR022813">
    <property type="entry name" value="SecD/SecF_arch_bac"/>
</dbReference>
<evidence type="ECO:0000313" key="14">
    <source>
        <dbReference type="EMBL" id="SER44931.1"/>
    </source>
</evidence>
<feature type="transmembrane region" description="Helical" evidence="12">
    <location>
        <begin position="131"/>
        <end position="148"/>
    </location>
</feature>
<dbReference type="NCBIfam" id="TIGR00916">
    <property type="entry name" value="2A0604s01"/>
    <property type="match status" value="1"/>
</dbReference>
<evidence type="ECO:0000313" key="17">
    <source>
        <dbReference type="Proteomes" id="UP000186904"/>
    </source>
</evidence>
<keyword evidence="2 12" id="KW-0813">Transport</keyword>
<dbReference type="GO" id="GO:0005886">
    <property type="term" value="C:plasma membrane"/>
    <property type="evidence" value="ECO:0007669"/>
    <property type="project" value="UniProtKB-SubCell"/>
</dbReference>
<protein>
    <recommendedName>
        <fullName evidence="12">Protein-export membrane protein SecF</fullName>
    </recommendedName>
</protein>
<evidence type="ECO:0000313" key="16">
    <source>
        <dbReference type="Proteomes" id="UP000186599"/>
    </source>
</evidence>
<keyword evidence="3 12" id="KW-1003">Cell membrane</keyword>
<evidence type="ECO:0000256" key="12">
    <source>
        <dbReference type="HAMAP-Rule" id="MF_01464"/>
    </source>
</evidence>
<dbReference type="GO" id="GO:0006605">
    <property type="term" value="P:protein targeting"/>
    <property type="evidence" value="ECO:0007669"/>
    <property type="project" value="UniProtKB-UniRule"/>
</dbReference>
<keyword evidence="5 12" id="KW-0653">Protein transport</keyword>
<dbReference type="OrthoDB" id="9774769at2"/>
<dbReference type="GO" id="GO:0065002">
    <property type="term" value="P:intracellular protein transmembrane transport"/>
    <property type="evidence" value="ECO:0007669"/>
    <property type="project" value="UniProtKB-UniRule"/>
</dbReference>
<evidence type="ECO:0000256" key="11">
    <source>
        <dbReference type="ARBA" id="ARBA00061053"/>
    </source>
</evidence>
<evidence type="ECO:0000259" key="13">
    <source>
        <dbReference type="Pfam" id="PF02355"/>
    </source>
</evidence>
<evidence type="ECO:0000313" key="15">
    <source>
        <dbReference type="EMBL" id="SFL75008.1"/>
    </source>
</evidence>
<accession>A0A1H9P9Z4</accession>
<evidence type="ECO:0000256" key="2">
    <source>
        <dbReference type="ARBA" id="ARBA00022448"/>
    </source>
</evidence>
<comment type="subcellular location">
    <subcellularLocation>
        <location evidence="1 12">Cell membrane</location>
        <topology evidence="1 12">Multi-pass membrane protein</topology>
    </subcellularLocation>
</comment>
<dbReference type="InterPro" id="IPR055344">
    <property type="entry name" value="SecD_SecF_C_bact"/>
</dbReference>
<proteinExistence type="inferred from homology"/>
<comment type="similarity">
    <text evidence="10">In the C-terminal section; belongs to the SecD/SecF family. SecF subfamily.</text>
</comment>
<comment type="function">
    <text evidence="9 12">Part of the Sec protein translocase complex. Interacts with the SecYEG preprotein conducting channel. SecDF uses the proton motive force (PMF) to complete protein translocation after the ATP-dependent function of SecA.</text>
</comment>
<dbReference type="InterPro" id="IPR005665">
    <property type="entry name" value="SecF_bac"/>
</dbReference>
<dbReference type="SUPFAM" id="SSF82866">
    <property type="entry name" value="Multidrug efflux transporter AcrB transmembrane domain"/>
    <property type="match status" value="1"/>
</dbReference>
<dbReference type="PRINTS" id="PR01755">
    <property type="entry name" value="SECFTRNLCASE"/>
</dbReference>
<dbReference type="Gene3D" id="1.20.1640.10">
    <property type="entry name" value="Multidrug efflux transporter AcrB transmembrane domain"/>
    <property type="match status" value="1"/>
</dbReference>
<keyword evidence="8 12" id="KW-0472">Membrane</keyword>
<dbReference type="RefSeq" id="WP_074777708.1">
    <property type="nucleotide sequence ID" value="NZ_FOGN01000001.1"/>
</dbReference>
<keyword evidence="4 12" id="KW-0812">Transmembrane</keyword>
<evidence type="ECO:0000256" key="5">
    <source>
        <dbReference type="ARBA" id="ARBA00022927"/>
    </source>
</evidence>
<dbReference type="Pfam" id="PF07549">
    <property type="entry name" value="Sec_GG"/>
    <property type="match status" value="1"/>
</dbReference>
<dbReference type="NCBIfam" id="TIGR00966">
    <property type="entry name" value="transloc_SecF"/>
    <property type="match status" value="1"/>
</dbReference>
<dbReference type="GO" id="GO:0015450">
    <property type="term" value="F:protein-transporting ATPase activity"/>
    <property type="evidence" value="ECO:0007669"/>
    <property type="project" value="InterPro"/>
</dbReference>
<evidence type="ECO:0000256" key="4">
    <source>
        <dbReference type="ARBA" id="ARBA00022692"/>
    </source>
</evidence>
<dbReference type="STRING" id="653930.SAMN05216589_0590"/>
<dbReference type="HAMAP" id="MF_01464_B">
    <property type="entry name" value="SecF_B"/>
    <property type="match status" value="1"/>
</dbReference>
<reference evidence="16 17" key="1">
    <citation type="submission" date="2016-10" db="EMBL/GenBank/DDBJ databases">
        <authorList>
            <person name="de Groot N.N."/>
        </authorList>
    </citation>
    <scope>NUCLEOTIDE SEQUENCE [LARGE SCALE GENOMIC DNA]</scope>
    <source>
        <strain evidence="15 16">CGMCC 1.9095</strain>
        <strain evidence="14 17">DSM 22558</strain>
    </source>
</reference>
<dbReference type="EMBL" id="FOGN01000001">
    <property type="protein sequence ID" value="SER44931.1"/>
    <property type="molecule type" value="Genomic_DNA"/>
</dbReference>
<evidence type="ECO:0000256" key="9">
    <source>
        <dbReference type="ARBA" id="ARBA00059018"/>
    </source>
</evidence>
<organism evidence="14 17">
    <name type="scientific">Halopseudomonas bauzanensis</name>
    <dbReference type="NCBI Taxonomy" id="653930"/>
    <lineage>
        <taxon>Bacteria</taxon>
        <taxon>Pseudomonadati</taxon>
        <taxon>Pseudomonadota</taxon>
        <taxon>Gammaproteobacteria</taxon>
        <taxon>Pseudomonadales</taxon>
        <taxon>Pseudomonadaceae</taxon>
        <taxon>Halopseudomonas</taxon>
    </lineage>
</organism>
<evidence type="ECO:0000256" key="6">
    <source>
        <dbReference type="ARBA" id="ARBA00022989"/>
    </source>
</evidence>
<feature type="transmembrane region" description="Helical" evidence="12">
    <location>
        <begin position="15"/>
        <end position="33"/>
    </location>
</feature>
<dbReference type="GO" id="GO:0043952">
    <property type="term" value="P:protein transport by the Sec complex"/>
    <property type="evidence" value="ECO:0007669"/>
    <property type="project" value="UniProtKB-UniRule"/>
</dbReference>
<evidence type="ECO:0000256" key="3">
    <source>
        <dbReference type="ARBA" id="ARBA00022475"/>
    </source>
</evidence>
<dbReference type="Pfam" id="PF02355">
    <property type="entry name" value="SecD_SecF_C"/>
    <property type="match status" value="1"/>
</dbReference>
<dbReference type="AlphaFoldDB" id="A0A1H9P9Z4"/>
<keyword evidence="16" id="KW-1185">Reference proteome</keyword>
<evidence type="ECO:0000256" key="7">
    <source>
        <dbReference type="ARBA" id="ARBA00023010"/>
    </source>
</evidence>
<dbReference type="PANTHER" id="PTHR30081">
    <property type="entry name" value="PROTEIN-EXPORT MEMBRANE PROTEIN SEC"/>
    <property type="match status" value="1"/>
</dbReference>
<sequence length="303" mass="32915">MNNLKTINFMRLRKASYVLAVILMIGSIASLAVKQLNFGLDFTGGALVELNYSEPADLDSVRTTLREGGWDDAIVQNFGASTDVIIRLSSDDSELGNEIARVVKQQDGSEVSVKRVEFIGPQVGEELRDQGGLGMLLAMAGILVYVGLRFQLKFAVGALAALVHDVIFVLGFFSLLGLSFDLTVLAAVLAVIGYSLNDTIVVFDRVRENLRLMRNADLEHVINVSTTQTLARTLATSVTTLLVLSALYWFGGESIRGFALALIVGIVVGTYSSIYVSNGLLVNLKLTREDLIPTQLEEVDDRP</sequence>
<dbReference type="InterPro" id="IPR048634">
    <property type="entry name" value="SecD_SecF_C"/>
</dbReference>
<dbReference type="Proteomes" id="UP000186599">
    <property type="component" value="Unassembled WGS sequence"/>
</dbReference>
<feature type="transmembrane region" description="Helical" evidence="12">
    <location>
        <begin position="182"/>
        <end position="203"/>
    </location>
</feature>
<keyword evidence="7 12" id="KW-0811">Translocation</keyword>
<feature type="transmembrane region" description="Helical" evidence="12">
    <location>
        <begin position="230"/>
        <end position="251"/>
    </location>
</feature>
<dbReference type="EMBL" id="FOUA01000001">
    <property type="protein sequence ID" value="SFL75008.1"/>
    <property type="molecule type" value="Genomic_DNA"/>
</dbReference>
<feature type="transmembrane region" description="Helical" evidence="12">
    <location>
        <begin position="257"/>
        <end position="276"/>
    </location>
</feature>
<dbReference type="PANTHER" id="PTHR30081:SF8">
    <property type="entry name" value="PROTEIN TRANSLOCASE SUBUNIT SECF"/>
    <property type="match status" value="1"/>
</dbReference>
<evidence type="ECO:0000256" key="8">
    <source>
        <dbReference type="ARBA" id="ARBA00023136"/>
    </source>
</evidence>
<feature type="domain" description="Protein export membrane protein SecD/SecF C-terminal" evidence="13">
    <location>
        <begin position="103"/>
        <end position="285"/>
    </location>
</feature>
<dbReference type="Proteomes" id="UP000186904">
    <property type="component" value="Unassembled WGS sequence"/>
</dbReference>